<organism evidence="3 4">
    <name type="scientific">Chitinophaga hostae</name>
    <dbReference type="NCBI Taxonomy" id="2831022"/>
    <lineage>
        <taxon>Bacteria</taxon>
        <taxon>Pseudomonadati</taxon>
        <taxon>Bacteroidota</taxon>
        <taxon>Chitinophagia</taxon>
        <taxon>Chitinophagales</taxon>
        <taxon>Chitinophagaceae</taxon>
        <taxon>Chitinophaga</taxon>
    </lineage>
</organism>
<evidence type="ECO:0000256" key="1">
    <source>
        <dbReference type="ARBA" id="ARBA00005622"/>
    </source>
</evidence>
<dbReference type="Gene3D" id="3.40.50.1820">
    <property type="entry name" value="alpha/beta hydrolase"/>
    <property type="match status" value="1"/>
</dbReference>
<keyword evidence="4" id="KW-1185">Reference proteome</keyword>
<name>A0ABS5IYP3_9BACT</name>
<dbReference type="InterPro" id="IPR029058">
    <property type="entry name" value="AB_hydrolase_fold"/>
</dbReference>
<dbReference type="RefSeq" id="WP_211973201.1">
    <property type="nucleotide sequence ID" value="NZ_CBFHAM010000003.1"/>
</dbReference>
<dbReference type="PANTHER" id="PTHR40841:SF2">
    <property type="entry name" value="SIDEROPHORE-DEGRADING ESTERASE (EUROFUNG)"/>
    <property type="match status" value="1"/>
</dbReference>
<evidence type="ECO:0000313" key="3">
    <source>
        <dbReference type="EMBL" id="MBS0028087.1"/>
    </source>
</evidence>
<dbReference type="Pfam" id="PF00756">
    <property type="entry name" value="Esterase"/>
    <property type="match status" value="1"/>
</dbReference>
<dbReference type="InterPro" id="IPR000801">
    <property type="entry name" value="Esterase-like"/>
</dbReference>
<evidence type="ECO:0000256" key="2">
    <source>
        <dbReference type="ARBA" id="ARBA00022801"/>
    </source>
</evidence>
<gene>
    <name evidence="3" type="ORF">KE626_12285</name>
</gene>
<comment type="similarity">
    <text evidence="1">Belongs to the esterase D family.</text>
</comment>
<sequence length="224" mass="25497">MRVNAFRVLISLVILSFGVPFVSQSQDLPVRDSLYSTILGEERKINLVFPVNYNPQADTRYEIIYCLDDVPRFLRVQGAFLQNEGFMPKNTILVGITNVEKEGANTRDRDFTPTTTFPGSGGAARFRLFLRNELMPFMKSRYKAKDSGHTLFGGSLGGLFVFYAFLTDPDLFTSYIAIEPSLWWDDFYLNKLAVNKFDSLRNLHNTLFMGGVMAARCGIWAWVK</sequence>
<dbReference type="InterPro" id="IPR052558">
    <property type="entry name" value="Siderophore_Hydrolase_D"/>
</dbReference>
<dbReference type="EMBL" id="JAGTXB010000005">
    <property type="protein sequence ID" value="MBS0028087.1"/>
    <property type="molecule type" value="Genomic_DNA"/>
</dbReference>
<proteinExistence type="inferred from homology"/>
<dbReference type="SUPFAM" id="SSF53474">
    <property type="entry name" value="alpha/beta-Hydrolases"/>
    <property type="match status" value="1"/>
</dbReference>
<protein>
    <submittedName>
        <fullName evidence="3">Alpha/beta hydrolase</fullName>
    </submittedName>
</protein>
<evidence type="ECO:0000313" key="4">
    <source>
        <dbReference type="Proteomes" id="UP000676386"/>
    </source>
</evidence>
<dbReference type="Proteomes" id="UP000676386">
    <property type="component" value="Unassembled WGS sequence"/>
</dbReference>
<reference evidence="3 4" key="1">
    <citation type="submission" date="2021-04" db="EMBL/GenBank/DDBJ databases">
        <title>Chitinophaga sp. nov., isolated from the rhizosphere soil.</title>
        <authorList>
            <person name="He S."/>
        </authorList>
    </citation>
    <scope>NUCLEOTIDE SEQUENCE [LARGE SCALE GENOMIC DNA]</scope>
    <source>
        <strain evidence="3 4">2R12</strain>
    </source>
</reference>
<comment type="caution">
    <text evidence="3">The sequence shown here is derived from an EMBL/GenBank/DDBJ whole genome shotgun (WGS) entry which is preliminary data.</text>
</comment>
<dbReference type="GO" id="GO:0016787">
    <property type="term" value="F:hydrolase activity"/>
    <property type="evidence" value="ECO:0007669"/>
    <property type="project" value="UniProtKB-KW"/>
</dbReference>
<dbReference type="PANTHER" id="PTHR40841">
    <property type="entry name" value="SIDEROPHORE TRIACETYLFUSARININE C ESTERASE"/>
    <property type="match status" value="1"/>
</dbReference>
<keyword evidence="2 3" id="KW-0378">Hydrolase</keyword>
<accession>A0ABS5IYP3</accession>